<reference evidence="1 2" key="1">
    <citation type="submission" date="2020-07" db="EMBL/GenBank/DDBJ databases">
        <title>Diversity of carbapenemase encoding genes among Pseudomonas putida group clinical isolates in a tertiary Brazilian hospital.</title>
        <authorList>
            <person name="Alberto-Lei F."/>
            <person name="Nodari C.S."/>
            <person name="Streling A.P."/>
            <person name="Paulino J.T."/>
            <person name="Bessa-Neto F.O."/>
            <person name="Cayo R."/>
            <person name="Gales A.C."/>
        </authorList>
    </citation>
    <scope>NUCLEOTIDE SEQUENCE [LARGE SCALE GENOMIC DNA]</scope>
    <source>
        <strain evidence="1 2">11213</strain>
    </source>
</reference>
<accession>A0A7W2R186</accession>
<evidence type="ECO:0000313" key="1">
    <source>
        <dbReference type="EMBL" id="MBA6149635.1"/>
    </source>
</evidence>
<dbReference type="RefSeq" id="WP_161893276.1">
    <property type="nucleotide sequence ID" value="NZ_BLJG01000283.1"/>
</dbReference>
<name>A0A7W2R186_9PSED</name>
<dbReference type="PROSITE" id="PS51257">
    <property type="entry name" value="PROKAR_LIPOPROTEIN"/>
    <property type="match status" value="1"/>
</dbReference>
<proteinExistence type="predicted"/>
<evidence type="ECO:0000313" key="2">
    <source>
        <dbReference type="Proteomes" id="UP000577346"/>
    </source>
</evidence>
<dbReference type="EMBL" id="JACGDA010000048">
    <property type="protein sequence ID" value="MBA6149635.1"/>
    <property type="molecule type" value="Genomic_DNA"/>
</dbReference>
<dbReference type="Proteomes" id="UP000577346">
    <property type="component" value="Unassembled WGS sequence"/>
</dbReference>
<sequence length="127" mass="13816">MSFLKKLSAFIVLLIGCGYLSVLWDGHKNFELTSEKLVRRLGATIVDELAGSSQTCRAMARIDTVTVKSDWALASKGLATLYIAGKGDAAFSIDYKIEAVGEKVYVKPLDMTAAQLSLSQFMLSRCS</sequence>
<dbReference type="AlphaFoldDB" id="A0A7W2R186"/>
<protein>
    <submittedName>
        <fullName evidence="1">Uncharacterized protein</fullName>
    </submittedName>
</protein>
<comment type="caution">
    <text evidence="1">The sequence shown here is derived from an EMBL/GenBank/DDBJ whole genome shotgun (WGS) entry which is preliminary data.</text>
</comment>
<organism evidence="1 2">
    <name type="scientific">Pseudomonas juntendi</name>
    <dbReference type="NCBI Taxonomy" id="2666183"/>
    <lineage>
        <taxon>Bacteria</taxon>
        <taxon>Pseudomonadati</taxon>
        <taxon>Pseudomonadota</taxon>
        <taxon>Gammaproteobacteria</taxon>
        <taxon>Pseudomonadales</taxon>
        <taxon>Pseudomonadaceae</taxon>
        <taxon>Pseudomonas</taxon>
    </lineage>
</organism>
<gene>
    <name evidence="1" type="ORF">H4C15_19325</name>
</gene>